<dbReference type="AlphaFoldDB" id="A0A9J2PBN9"/>
<name>A0A9J2PBN9_ASCLU</name>
<protein>
    <submittedName>
        <fullName evidence="2">Uncharacterized protein</fullName>
    </submittedName>
</protein>
<organism evidence="1 2">
    <name type="scientific">Ascaris lumbricoides</name>
    <name type="common">Giant roundworm</name>
    <dbReference type="NCBI Taxonomy" id="6252"/>
    <lineage>
        <taxon>Eukaryota</taxon>
        <taxon>Metazoa</taxon>
        <taxon>Ecdysozoa</taxon>
        <taxon>Nematoda</taxon>
        <taxon>Chromadorea</taxon>
        <taxon>Rhabditida</taxon>
        <taxon>Spirurina</taxon>
        <taxon>Ascaridomorpha</taxon>
        <taxon>Ascaridoidea</taxon>
        <taxon>Ascarididae</taxon>
        <taxon>Ascaris</taxon>
    </lineage>
</organism>
<evidence type="ECO:0000313" key="1">
    <source>
        <dbReference type="Proteomes" id="UP000036681"/>
    </source>
</evidence>
<accession>A0A9J2PBN9</accession>
<evidence type="ECO:0000313" key="2">
    <source>
        <dbReference type="WBParaSite" id="ALUE_0000711601-mRNA-1"/>
    </source>
</evidence>
<reference evidence="2" key="1">
    <citation type="submission" date="2023-03" db="UniProtKB">
        <authorList>
            <consortium name="WormBaseParasite"/>
        </authorList>
    </citation>
    <scope>IDENTIFICATION</scope>
</reference>
<dbReference type="Proteomes" id="UP000036681">
    <property type="component" value="Unplaced"/>
</dbReference>
<sequence length="278" mass="30785">MKLLQLLQMRQMGMDTERGSVPSSNCIDEADGYTSEELVPGPRMLQRIVDDLKKKGRIFVLPLRDEKAMAAIAEPLRSLVHAGVRPEFVIDACVQQPHLLRAFAKKGDRAFGVIETIVDNCAMTFEDAVRMLTTSEYRFHLSTRKRAKRACLTFYTLTTDNRNSGVPSDETRTTEGLKSLSKVQGRVDEIIMFMVCGVRLKSTVCEACYTDELLSVEAESVQRRLDVVLGCSVTAGHALGKAVRKCPALLFASTPKSMGVIAESLSGFFSRAQKQKAQ</sequence>
<proteinExistence type="predicted"/>
<dbReference type="WBParaSite" id="ALUE_0000711601-mRNA-1">
    <property type="protein sequence ID" value="ALUE_0000711601-mRNA-1"/>
    <property type="gene ID" value="ALUE_0000711601"/>
</dbReference>
<keyword evidence="1" id="KW-1185">Reference proteome</keyword>